<accession>B4INT8</accession>
<evidence type="ECO:0000313" key="3">
    <source>
        <dbReference type="Proteomes" id="UP000001292"/>
    </source>
</evidence>
<evidence type="ECO:0000256" key="1">
    <source>
        <dbReference type="SAM" id="MobiDB-lite"/>
    </source>
</evidence>
<name>B4INT8_DROSE</name>
<feature type="region of interest" description="Disordered" evidence="1">
    <location>
        <begin position="1"/>
        <end position="23"/>
    </location>
</feature>
<dbReference type="AlphaFoldDB" id="B4INT8"/>
<gene>
    <name evidence="2" type="primary">Dsec\GM11108</name>
    <name evidence="2" type="ORF">Dsec_GM11108</name>
</gene>
<dbReference type="Proteomes" id="UP000001292">
    <property type="component" value="Unassembled WGS sequence"/>
</dbReference>
<sequence length="84" mass="9908">MHQENNNIKALRNRRTLNQKRKDEKQYKVNVLLQKLKEKRLGSYKIVKVHRYGRYDVEKVADGEGPLKTSTVAEFMNDFGRTEG</sequence>
<reference evidence="2 3" key="1">
    <citation type="journal article" date="2007" name="Nature">
        <title>Evolution of genes and genomes on the Drosophila phylogeny.</title>
        <authorList>
            <consortium name="Drosophila 12 Genomes Consortium"/>
            <person name="Clark A.G."/>
            <person name="Eisen M.B."/>
            <person name="Smith D.R."/>
            <person name="Bergman C.M."/>
            <person name="Oliver B."/>
            <person name="Markow T.A."/>
            <person name="Kaufman T.C."/>
            <person name="Kellis M."/>
            <person name="Gelbart W."/>
            <person name="Iyer V.N."/>
            <person name="Pollard D.A."/>
            <person name="Sackton T.B."/>
            <person name="Larracuente A.M."/>
            <person name="Singh N.D."/>
            <person name="Abad J.P."/>
            <person name="Abt D.N."/>
            <person name="Adryan B."/>
            <person name="Aguade M."/>
            <person name="Akashi H."/>
            <person name="Anderson W.W."/>
            <person name="Aquadro C.F."/>
            <person name="Ardell D.H."/>
            <person name="Arguello R."/>
            <person name="Artieri C.G."/>
            <person name="Barbash D.A."/>
            <person name="Barker D."/>
            <person name="Barsanti P."/>
            <person name="Batterham P."/>
            <person name="Batzoglou S."/>
            <person name="Begun D."/>
            <person name="Bhutkar A."/>
            <person name="Blanco E."/>
            <person name="Bosak S.A."/>
            <person name="Bradley R.K."/>
            <person name="Brand A.D."/>
            <person name="Brent M.R."/>
            <person name="Brooks A.N."/>
            <person name="Brown R.H."/>
            <person name="Butlin R.K."/>
            <person name="Caggese C."/>
            <person name="Calvi B.R."/>
            <person name="Bernardo de Carvalho A."/>
            <person name="Caspi A."/>
            <person name="Castrezana S."/>
            <person name="Celniker S.E."/>
            <person name="Chang J.L."/>
            <person name="Chapple C."/>
            <person name="Chatterji S."/>
            <person name="Chinwalla A."/>
            <person name="Civetta A."/>
            <person name="Clifton S.W."/>
            <person name="Comeron J.M."/>
            <person name="Costello J.C."/>
            <person name="Coyne J.A."/>
            <person name="Daub J."/>
            <person name="David R.G."/>
            <person name="Delcher A.L."/>
            <person name="Delehaunty K."/>
            <person name="Do C.B."/>
            <person name="Ebling H."/>
            <person name="Edwards K."/>
            <person name="Eickbush T."/>
            <person name="Evans J.D."/>
            <person name="Filipski A."/>
            <person name="Findeiss S."/>
            <person name="Freyhult E."/>
            <person name="Fulton L."/>
            <person name="Fulton R."/>
            <person name="Garcia A.C."/>
            <person name="Gardiner A."/>
            <person name="Garfield D.A."/>
            <person name="Garvin B.E."/>
            <person name="Gibson G."/>
            <person name="Gilbert D."/>
            <person name="Gnerre S."/>
            <person name="Godfrey J."/>
            <person name="Good R."/>
            <person name="Gotea V."/>
            <person name="Gravely B."/>
            <person name="Greenberg A.J."/>
            <person name="Griffiths-Jones S."/>
            <person name="Gross S."/>
            <person name="Guigo R."/>
            <person name="Gustafson E.A."/>
            <person name="Haerty W."/>
            <person name="Hahn M.W."/>
            <person name="Halligan D.L."/>
            <person name="Halpern A.L."/>
            <person name="Halter G.M."/>
            <person name="Han M.V."/>
            <person name="Heger A."/>
            <person name="Hillier L."/>
            <person name="Hinrichs A.S."/>
            <person name="Holmes I."/>
            <person name="Hoskins R.A."/>
            <person name="Hubisz M.J."/>
            <person name="Hultmark D."/>
            <person name="Huntley M.A."/>
            <person name="Jaffe D.B."/>
            <person name="Jagadeeshan S."/>
            <person name="Jeck W.R."/>
            <person name="Johnson J."/>
            <person name="Jones C.D."/>
            <person name="Jordan W.C."/>
            <person name="Karpen G.H."/>
            <person name="Kataoka E."/>
            <person name="Keightley P.D."/>
            <person name="Kheradpour P."/>
            <person name="Kirkness E.F."/>
            <person name="Koerich L.B."/>
            <person name="Kristiansen K."/>
            <person name="Kudrna D."/>
            <person name="Kulathinal R.J."/>
            <person name="Kumar S."/>
            <person name="Kwok R."/>
            <person name="Lander E."/>
            <person name="Langley C.H."/>
            <person name="Lapoint R."/>
            <person name="Lazzaro B.P."/>
            <person name="Lee S.J."/>
            <person name="Levesque L."/>
            <person name="Li R."/>
            <person name="Lin C.F."/>
            <person name="Lin M.F."/>
            <person name="Lindblad-Toh K."/>
            <person name="Llopart A."/>
            <person name="Long M."/>
            <person name="Low L."/>
            <person name="Lozovsky E."/>
            <person name="Lu J."/>
            <person name="Luo M."/>
            <person name="Machado C.A."/>
            <person name="Makalowski W."/>
            <person name="Marzo M."/>
            <person name="Matsuda M."/>
            <person name="Matzkin L."/>
            <person name="McAllister B."/>
            <person name="McBride C.S."/>
            <person name="McKernan B."/>
            <person name="McKernan K."/>
            <person name="Mendez-Lago M."/>
            <person name="Minx P."/>
            <person name="Mollenhauer M.U."/>
            <person name="Montooth K."/>
            <person name="Mount S.M."/>
            <person name="Mu X."/>
            <person name="Myers E."/>
            <person name="Negre B."/>
            <person name="Newfeld S."/>
            <person name="Nielsen R."/>
            <person name="Noor M.A."/>
            <person name="O'Grady P."/>
            <person name="Pachter L."/>
            <person name="Papaceit M."/>
            <person name="Parisi M.J."/>
            <person name="Parisi M."/>
            <person name="Parts L."/>
            <person name="Pedersen J.S."/>
            <person name="Pesole G."/>
            <person name="Phillippy A.M."/>
            <person name="Ponting C.P."/>
            <person name="Pop M."/>
            <person name="Porcelli D."/>
            <person name="Powell J.R."/>
            <person name="Prohaska S."/>
            <person name="Pruitt K."/>
            <person name="Puig M."/>
            <person name="Quesneville H."/>
            <person name="Ram K.R."/>
            <person name="Rand D."/>
            <person name="Rasmussen M.D."/>
            <person name="Reed L.K."/>
            <person name="Reenan R."/>
            <person name="Reily A."/>
            <person name="Remington K.A."/>
            <person name="Rieger T.T."/>
            <person name="Ritchie M.G."/>
            <person name="Robin C."/>
            <person name="Rogers Y.H."/>
            <person name="Rohde C."/>
            <person name="Rozas J."/>
            <person name="Rubenfield M.J."/>
            <person name="Ruiz A."/>
            <person name="Russo S."/>
            <person name="Salzberg S.L."/>
            <person name="Sanchez-Gracia A."/>
            <person name="Saranga D.J."/>
            <person name="Sato H."/>
            <person name="Schaeffer S.W."/>
            <person name="Schatz M.C."/>
            <person name="Schlenke T."/>
            <person name="Schwartz R."/>
            <person name="Segarra C."/>
            <person name="Singh R.S."/>
            <person name="Sirot L."/>
            <person name="Sirota M."/>
            <person name="Sisneros N.B."/>
            <person name="Smith C.D."/>
            <person name="Smith T.F."/>
            <person name="Spieth J."/>
            <person name="Stage D.E."/>
            <person name="Stark A."/>
            <person name="Stephan W."/>
            <person name="Strausberg R.L."/>
            <person name="Strempel S."/>
            <person name="Sturgill D."/>
            <person name="Sutton G."/>
            <person name="Sutton G.G."/>
            <person name="Tao W."/>
            <person name="Teichmann S."/>
            <person name="Tobari Y.N."/>
            <person name="Tomimura Y."/>
            <person name="Tsolas J.M."/>
            <person name="Valente V.L."/>
            <person name="Venter E."/>
            <person name="Venter J.C."/>
            <person name="Vicario S."/>
            <person name="Vieira F.G."/>
            <person name="Vilella A.J."/>
            <person name="Villasante A."/>
            <person name="Walenz B."/>
            <person name="Wang J."/>
            <person name="Wasserman M."/>
            <person name="Watts T."/>
            <person name="Wilson D."/>
            <person name="Wilson R.K."/>
            <person name="Wing R.A."/>
            <person name="Wolfner M.F."/>
            <person name="Wong A."/>
            <person name="Wong G.K."/>
            <person name="Wu C.I."/>
            <person name="Wu G."/>
            <person name="Yamamoto D."/>
            <person name="Yang H.P."/>
            <person name="Yang S.P."/>
            <person name="Yorke J.A."/>
            <person name="Yoshida K."/>
            <person name="Zdobnov E."/>
            <person name="Zhang P."/>
            <person name="Zhang Y."/>
            <person name="Zimin A.V."/>
            <person name="Baldwin J."/>
            <person name="Abdouelleil A."/>
            <person name="Abdulkadir J."/>
            <person name="Abebe A."/>
            <person name="Abera B."/>
            <person name="Abreu J."/>
            <person name="Acer S.C."/>
            <person name="Aftuck L."/>
            <person name="Alexander A."/>
            <person name="An P."/>
            <person name="Anderson E."/>
            <person name="Anderson S."/>
            <person name="Arachi H."/>
            <person name="Azer M."/>
            <person name="Bachantsang P."/>
            <person name="Barry A."/>
            <person name="Bayul T."/>
            <person name="Berlin A."/>
            <person name="Bessette D."/>
            <person name="Bloom T."/>
            <person name="Blye J."/>
            <person name="Boguslavskiy L."/>
            <person name="Bonnet C."/>
            <person name="Boukhgalter B."/>
            <person name="Bourzgui I."/>
            <person name="Brown A."/>
            <person name="Cahill P."/>
            <person name="Channer S."/>
            <person name="Cheshatsang Y."/>
            <person name="Chuda L."/>
            <person name="Citroen M."/>
            <person name="Collymore A."/>
            <person name="Cooke P."/>
            <person name="Costello M."/>
            <person name="D'Aco K."/>
            <person name="Daza R."/>
            <person name="De Haan G."/>
            <person name="DeGray S."/>
            <person name="DeMaso C."/>
            <person name="Dhargay N."/>
            <person name="Dooley K."/>
            <person name="Dooley E."/>
            <person name="Doricent M."/>
            <person name="Dorje P."/>
            <person name="Dorjee K."/>
            <person name="Dupes A."/>
            <person name="Elong R."/>
            <person name="Falk J."/>
            <person name="Farina A."/>
            <person name="Faro S."/>
            <person name="Ferguson D."/>
            <person name="Fisher S."/>
            <person name="Foley C.D."/>
            <person name="Franke A."/>
            <person name="Friedrich D."/>
            <person name="Gadbois L."/>
            <person name="Gearin G."/>
            <person name="Gearin C.R."/>
            <person name="Giannoukos G."/>
            <person name="Goode T."/>
            <person name="Graham J."/>
            <person name="Grandbois E."/>
            <person name="Grewal S."/>
            <person name="Gyaltsen K."/>
            <person name="Hafez N."/>
            <person name="Hagos B."/>
            <person name="Hall J."/>
            <person name="Henson C."/>
            <person name="Hollinger A."/>
            <person name="Honan T."/>
            <person name="Huard M.D."/>
            <person name="Hughes L."/>
            <person name="Hurhula B."/>
            <person name="Husby M.E."/>
            <person name="Kamat A."/>
            <person name="Kanga B."/>
            <person name="Kashin S."/>
            <person name="Khazanovich D."/>
            <person name="Kisner P."/>
            <person name="Lance K."/>
            <person name="Lara M."/>
            <person name="Lee W."/>
            <person name="Lennon N."/>
            <person name="Letendre F."/>
            <person name="LeVine R."/>
            <person name="Lipovsky A."/>
            <person name="Liu X."/>
            <person name="Liu J."/>
            <person name="Liu S."/>
            <person name="Lokyitsang T."/>
            <person name="Lokyitsang Y."/>
            <person name="Lubonja R."/>
            <person name="Lui A."/>
            <person name="MacDonald P."/>
            <person name="Magnisalis V."/>
            <person name="Maru K."/>
            <person name="Matthews C."/>
            <person name="McCusker W."/>
            <person name="McDonough S."/>
            <person name="Mehta T."/>
            <person name="Meldrim J."/>
            <person name="Meneus L."/>
            <person name="Mihai O."/>
            <person name="Mihalev A."/>
            <person name="Mihova T."/>
            <person name="Mittelman R."/>
            <person name="Mlenga V."/>
            <person name="Montmayeur A."/>
            <person name="Mulrain L."/>
            <person name="Navidi A."/>
            <person name="Naylor J."/>
            <person name="Negash T."/>
            <person name="Nguyen T."/>
            <person name="Nguyen N."/>
            <person name="Nicol R."/>
            <person name="Norbu C."/>
            <person name="Norbu N."/>
            <person name="Novod N."/>
            <person name="O'Neill B."/>
            <person name="Osman S."/>
            <person name="Markiewicz E."/>
            <person name="Oyono O.L."/>
            <person name="Patti C."/>
            <person name="Phunkhang P."/>
            <person name="Pierre F."/>
            <person name="Priest M."/>
            <person name="Raghuraman S."/>
            <person name="Rege F."/>
            <person name="Reyes R."/>
            <person name="Rise C."/>
            <person name="Rogov P."/>
            <person name="Ross K."/>
            <person name="Ryan E."/>
            <person name="Settipalli S."/>
            <person name="Shea T."/>
            <person name="Sherpa N."/>
            <person name="Shi L."/>
            <person name="Shih D."/>
            <person name="Sparrow T."/>
            <person name="Spaulding J."/>
            <person name="Stalker J."/>
            <person name="Stange-Thomann N."/>
            <person name="Stavropoulos S."/>
            <person name="Stone C."/>
            <person name="Strader C."/>
            <person name="Tesfaye S."/>
            <person name="Thomson T."/>
            <person name="Thoulutsang Y."/>
            <person name="Thoulutsang D."/>
            <person name="Topham K."/>
            <person name="Topping I."/>
            <person name="Tsamla T."/>
            <person name="Vassiliev H."/>
            <person name="Vo A."/>
            <person name="Wangchuk T."/>
            <person name="Wangdi T."/>
            <person name="Weiand M."/>
            <person name="Wilkinson J."/>
            <person name="Wilson A."/>
            <person name="Yadav S."/>
            <person name="Young G."/>
            <person name="Yu Q."/>
            <person name="Zembek L."/>
            <person name="Zhong D."/>
            <person name="Zimmer A."/>
            <person name="Zwirko Z."/>
            <person name="Jaffe D.B."/>
            <person name="Alvarez P."/>
            <person name="Brockman W."/>
            <person name="Butler J."/>
            <person name="Chin C."/>
            <person name="Gnerre S."/>
            <person name="Grabherr M."/>
            <person name="Kleber M."/>
            <person name="Mauceli E."/>
            <person name="MacCallum I."/>
        </authorList>
    </citation>
    <scope>NUCLEOTIDE SEQUENCE [LARGE SCALE GENOMIC DNA]</scope>
    <source>
        <strain evidence="3">Rob3c / Tucson 14021-0248.25</strain>
    </source>
</reference>
<keyword evidence="3" id="KW-1185">Reference proteome</keyword>
<protein>
    <submittedName>
        <fullName evidence="2">GM11108</fullName>
    </submittedName>
</protein>
<organism evidence="3">
    <name type="scientific">Drosophila sechellia</name>
    <name type="common">Fruit fly</name>
    <dbReference type="NCBI Taxonomy" id="7238"/>
    <lineage>
        <taxon>Eukaryota</taxon>
        <taxon>Metazoa</taxon>
        <taxon>Ecdysozoa</taxon>
        <taxon>Arthropoda</taxon>
        <taxon>Hexapoda</taxon>
        <taxon>Insecta</taxon>
        <taxon>Pterygota</taxon>
        <taxon>Neoptera</taxon>
        <taxon>Endopterygota</taxon>
        <taxon>Diptera</taxon>
        <taxon>Brachycera</taxon>
        <taxon>Muscomorpha</taxon>
        <taxon>Ephydroidea</taxon>
        <taxon>Drosophilidae</taxon>
        <taxon>Drosophila</taxon>
        <taxon>Sophophora</taxon>
    </lineage>
</organism>
<dbReference type="EMBL" id="CH676644">
    <property type="protein sequence ID" value="EDW56452.1"/>
    <property type="molecule type" value="Genomic_DNA"/>
</dbReference>
<evidence type="ECO:0000313" key="2">
    <source>
        <dbReference type="EMBL" id="EDW56452.1"/>
    </source>
</evidence>
<proteinExistence type="predicted"/>
<dbReference type="PhylomeDB" id="B4INT8"/>
<dbReference type="HOGENOM" id="CLU_2529883_0_0_1"/>